<keyword evidence="1" id="KW-0472">Membrane</keyword>
<sequence length="94" mass="11798">MFHLLCFALASSFLISNIWMEYCFCSDRHHGVLFLLFLLFSFIYFIHLFSDILIPRFLNQLSYRYNYRHNRIYHRRYELRGNYTFYINMYSYIC</sequence>
<evidence type="ECO:0000256" key="1">
    <source>
        <dbReference type="SAM" id="Phobius"/>
    </source>
</evidence>
<evidence type="ECO:0000313" key="3">
    <source>
        <dbReference type="EMBL" id="QSS51787.1"/>
    </source>
</evidence>
<dbReference type="VEuPathDB" id="FungiDB:I7I53_07211"/>
<feature type="transmembrane region" description="Helical" evidence="1">
    <location>
        <begin position="33"/>
        <end position="54"/>
    </location>
</feature>
<dbReference type="AlphaFoldDB" id="A0A8A1LJ15"/>
<evidence type="ECO:0000256" key="2">
    <source>
        <dbReference type="SAM" id="SignalP"/>
    </source>
</evidence>
<dbReference type="EMBL" id="CP069103">
    <property type="protein sequence ID" value="QSS51787.1"/>
    <property type="molecule type" value="Genomic_DNA"/>
</dbReference>
<reference evidence="3" key="1">
    <citation type="submission" date="2021-01" db="EMBL/GenBank/DDBJ databases">
        <title>Chromosome-level genome assembly of a human fungal pathogen reveals clustering of transcriptionally co-regulated genes.</title>
        <authorList>
            <person name="Voorhies M."/>
            <person name="Cohen S."/>
            <person name="Shea T.P."/>
            <person name="Petrus S."/>
            <person name="Munoz J.F."/>
            <person name="Poplawski S."/>
            <person name="Goldman W.E."/>
            <person name="Michael T."/>
            <person name="Cuomo C.A."/>
            <person name="Sil A."/>
            <person name="Beyhan S."/>
        </authorList>
    </citation>
    <scope>NUCLEOTIDE SEQUENCE</scope>
    <source>
        <strain evidence="3">H88</strain>
    </source>
</reference>
<protein>
    <submittedName>
        <fullName evidence="3">Uncharacterized protein</fullName>
    </submittedName>
</protein>
<keyword evidence="2" id="KW-0732">Signal</keyword>
<feature type="chain" id="PRO_5034604573" evidence="2">
    <location>
        <begin position="21"/>
        <end position="94"/>
    </location>
</feature>
<accession>A0A8A1LJ15</accession>
<keyword evidence="1" id="KW-0812">Transmembrane</keyword>
<name>A0A8A1LJ15_AJEC8</name>
<evidence type="ECO:0000313" key="4">
    <source>
        <dbReference type="Proteomes" id="UP000663419"/>
    </source>
</evidence>
<gene>
    <name evidence="3" type="ORF">I7I53_07211</name>
</gene>
<keyword evidence="1" id="KW-1133">Transmembrane helix</keyword>
<dbReference type="Proteomes" id="UP000663419">
    <property type="component" value="Chromosome 2"/>
</dbReference>
<proteinExistence type="predicted"/>
<organism evidence="3 4">
    <name type="scientific">Ajellomyces capsulatus (strain H88)</name>
    <name type="common">Darling's disease fungus</name>
    <name type="synonym">Histoplasma capsulatum</name>
    <dbReference type="NCBI Taxonomy" id="544711"/>
    <lineage>
        <taxon>Eukaryota</taxon>
        <taxon>Fungi</taxon>
        <taxon>Dikarya</taxon>
        <taxon>Ascomycota</taxon>
        <taxon>Pezizomycotina</taxon>
        <taxon>Eurotiomycetes</taxon>
        <taxon>Eurotiomycetidae</taxon>
        <taxon>Onygenales</taxon>
        <taxon>Ajellomycetaceae</taxon>
        <taxon>Histoplasma</taxon>
    </lineage>
</organism>
<feature type="signal peptide" evidence="2">
    <location>
        <begin position="1"/>
        <end position="20"/>
    </location>
</feature>